<proteinExistence type="predicted"/>
<reference evidence="2 3" key="1">
    <citation type="submission" date="2024-04" db="EMBL/GenBank/DDBJ databases">
        <title>Novel species of the genus Ideonella isolated from streams.</title>
        <authorList>
            <person name="Lu H."/>
        </authorList>
    </citation>
    <scope>NUCLEOTIDE SEQUENCE [LARGE SCALE GENOMIC DNA]</scope>
    <source>
        <strain evidence="2 3">DXS29W</strain>
    </source>
</reference>
<keyword evidence="1" id="KW-0732">Signal</keyword>
<dbReference type="Proteomes" id="UP001371218">
    <property type="component" value="Unassembled WGS sequence"/>
</dbReference>
<feature type="chain" id="PRO_5047142436" evidence="1">
    <location>
        <begin position="28"/>
        <end position="351"/>
    </location>
</feature>
<gene>
    <name evidence="2" type="ORF">AACH06_25375</name>
</gene>
<organism evidence="2 3">
    <name type="scientific">Ideonella lacteola</name>
    <dbReference type="NCBI Taxonomy" id="2984193"/>
    <lineage>
        <taxon>Bacteria</taxon>
        <taxon>Pseudomonadati</taxon>
        <taxon>Pseudomonadota</taxon>
        <taxon>Betaproteobacteria</taxon>
        <taxon>Burkholderiales</taxon>
        <taxon>Sphaerotilaceae</taxon>
        <taxon>Ideonella</taxon>
    </lineage>
</organism>
<comment type="caution">
    <text evidence="2">The sequence shown here is derived from an EMBL/GenBank/DDBJ whole genome shotgun (WGS) entry which is preliminary data.</text>
</comment>
<dbReference type="RefSeq" id="WP_341428599.1">
    <property type="nucleotide sequence ID" value="NZ_JBBUTG010000025.1"/>
</dbReference>
<keyword evidence="3" id="KW-1185">Reference proteome</keyword>
<dbReference type="EMBL" id="JBBUTG010000025">
    <property type="protein sequence ID" value="MEK8034171.1"/>
    <property type="molecule type" value="Genomic_DNA"/>
</dbReference>
<sequence length="351" mass="37487">MTNTTHLRAGSLLIGFAVAAMACGAQAQAVQVPKTAAKGLDGLHQPQLAKALQAPSWVQAEVSDANIRQAMDVAASRPLSPVPVLQGFSFSFQNGDHKLNRIGVLPDGRVARLTFADQDGNDPFAARAQFALVNAGVVQQETKVGGGQFEIPLKGRPGDTEVPVLCGFDFIRRVGTDANLRAIGAWIDEARQTIRVTLMDDQGADFRGFEGSVGATLAVGAVVPYGVLMGSAVSTFDAARRLTDGGKYRPYGVTVCYAWVSPKLFEGNDQITGTSPTPSSGKRITGPIALTGFEFFFLNSDHHLKEIGVFDLGLQAARGNADHVIFKDNNLDDPIRWAVAYRSFKPGTKKQ</sequence>
<evidence type="ECO:0000256" key="1">
    <source>
        <dbReference type="SAM" id="SignalP"/>
    </source>
</evidence>
<protein>
    <submittedName>
        <fullName evidence="2">Uncharacterized protein</fullName>
    </submittedName>
</protein>
<evidence type="ECO:0000313" key="2">
    <source>
        <dbReference type="EMBL" id="MEK8034171.1"/>
    </source>
</evidence>
<name>A0ABU9BWG9_9BURK</name>
<accession>A0ABU9BWG9</accession>
<evidence type="ECO:0000313" key="3">
    <source>
        <dbReference type="Proteomes" id="UP001371218"/>
    </source>
</evidence>
<feature type="signal peptide" evidence="1">
    <location>
        <begin position="1"/>
        <end position="27"/>
    </location>
</feature>